<name>A0A1F7FGL3_UNCRA</name>
<dbReference type="InterPro" id="IPR026444">
    <property type="entry name" value="Secre_tail"/>
</dbReference>
<evidence type="ECO:0000313" key="2">
    <source>
        <dbReference type="EMBL" id="OGK05835.1"/>
    </source>
</evidence>
<gene>
    <name evidence="2" type="ORF">A2519_04075</name>
</gene>
<dbReference type="AlphaFoldDB" id="A0A1F7FGL3"/>
<dbReference type="NCBIfam" id="TIGR04183">
    <property type="entry name" value="Por_Secre_tail"/>
    <property type="match status" value="1"/>
</dbReference>
<dbReference type="Proteomes" id="UP000179243">
    <property type="component" value="Unassembled WGS sequence"/>
</dbReference>
<comment type="caution">
    <text evidence="2">The sequence shown here is derived from an EMBL/GenBank/DDBJ whole genome shotgun (WGS) entry which is preliminary data.</text>
</comment>
<sequence>MRTKFATLVLVFAVSVCFGRVYSPWVNSQLIPDWSGNWQSFLQYPSLQGKTGNDLAIGIFDILQSKTLGAYHVSGQIVPRASGTTDGGQIWAYYTIRDPVRIMNMCGWGYCGALSGYTSGTMQQCGVGNTRVLEISGGAIGAHSVAEAYYGGDWHYFDLDLRGYNRQNTDGIVASWQESDDNPSYWDSLFCSDLTGLRNAATANTLGNTAKVHRGWESGHTMDFVLRMGETFTRYWKADSTRYYNTIYYWTNFPHIGAAILSTSIGSVPKDYGMVHSGRPESWCNGHKYCQNGMGIYKYTPNLGSGYGDYQDGVYQDSNVVQDEDGIGPASGSGWMEFDFFSPYIIIGKNGIVLADLQNVRNQTEGATASITIQGTATLKASQNNGYQWTTLQNNVSSGTYASDFTTMVYGRHSYRLRIELQPGAKLTGFSNSTAVECGQVTLPLVNGTTQMSYRMADKLGYNTTPMFIDIDLGDPVTANLPATITNHQPTNITQRATQAVVPVKVPDGCAIRWLSVGGAFQRSAGTQIQISTTGPTSGFSTVWSSSAYASCDYADCHWRLQFDTTYVFASNPPNQCWVRYTNNVNMVRIYVHYEEPNRPIQNSQVRITHCTGTNTNTVEQVVSANANYNVNLTGENLWYKMEVESQLSSAIQEGIEKQAVESVEITPNPFNPAVTISVGVQNFEPLQILIYTISGRMITDLSKQMVNGKCVWNAGNMPSGLYILKVCSGNTAKYKTMTLLK</sequence>
<feature type="domain" description="Secretion system C-terminal sorting" evidence="1">
    <location>
        <begin position="668"/>
        <end position="737"/>
    </location>
</feature>
<proteinExistence type="predicted"/>
<evidence type="ECO:0000259" key="1">
    <source>
        <dbReference type="Pfam" id="PF18962"/>
    </source>
</evidence>
<evidence type="ECO:0000313" key="3">
    <source>
        <dbReference type="Proteomes" id="UP000179243"/>
    </source>
</evidence>
<protein>
    <recommendedName>
        <fullName evidence="1">Secretion system C-terminal sorting domain-containing protein</fullName>
    </recommendedName>
</protein>
<reference evidence="2 3" key="1">
    <citation type="journal article" date="2016" name="Nat. Commun.">
        <title>Thousands of microbial genomes shed light on interconnected biogeochemical processes in an aquifer system.</title>
        <authorList>
            <person name="Anantharaman K."/>
            <person name="Brown C.T."/>
            <person name="Hug L.A."/>
            <person name="Sharon I."/>
            <person name="Castelle C.J."/>
            <person name="Probst A.J."/>
            <person name="Thomas B.C."/>
            <person name="Singh A."/>
            <person name="Wilkins M.J."/>
            <person name="Karaoz U."/>
            <person name="Brodie E.L."/>
            <person name="Williams K.H."/>
            <person name="Hubbard S.S."/>
            <person name="Banfield J.F."/>
        </authorList>
    </citation>
    <scope>NUCLEOTIDE SEQUENCE [LARGE SCALE GENOMIC DNA]</scope>
</reference>
<organism evidence="2 3">
    <name type="scientific">Candidatus Raymondbacteria bacterium RIFOXYD12_FULL_49_13</name>
    <dbReference type="NCBI Taxonomy" id="1817890"/>
    <lineage>
        <taxon>Bacteria</taxon>
        <taxon>Raymondiibacteriota</taxon>
    </lineage>
</organism>
<accession>A0A1F7FGL3</accession>
<dbReference type="Pfam" id="PF18962">
    <property type="entry name" value="Por_Secre_tail"/>
    <property type="match status" value="1"/>
</dbReference>
<dbReference type="EMBL" id="MFYX01000046">
    <property type="protein sequence ID" value="OGK05835.1"/>
    <property type="molecule type" value="Genomic_DNA"/>
</dbReference>